<protein>
    <submittedName>
        <fullName evidence="1">Uncharacterized protein</fullName>
    </submittedName>
</protein>
<organism evidence="1 2">
    <name type="scientific">Genlisea aurea</name>
    <dbReference type="NCBI Taxonomy" id="192259"/>
    <lineage>
        <taxon>Eukaryota</taxon>
        <taxon>Viridiplantae</taxon>
        <taxon>Streptophyta</taxon>
        <taxon>Embryophyta</taxon>
        <taxon>Tracheophyta</taxon>
        <taxon>Spermatophyta</taxon>
        <taxon>Magnoliopsida</taxon>
        <taxon>eudicotyledons</taxon>
        <taxon>Gunneridae</taxon>
        <taxon>Pentapetalae</taxon>
        <taxon>asterids</taxon>
        <taxon>lamiids</taxon>
        <taxon>Lamiales</taxon>
        <taxon>Lentibulariaceae</taxon>
        <taxon>Genlisea</taxon>
    </lineage>
</organism>
<name>S8DKS3_9LAMI</name>
<dbReference type="EMBL" id="AUSU01007807">
    <property type="protein sequence ID" value="EPS60117.1"/>
    <property type="molecule type" value="Genomic_DNA"/>
</dbReference>
<dbReference type="Proteomes" id="UP000015453">
    <property type="component" value="Unassembled WGS sequence"/>
</dbReference>
<evidence type="ECO:0000313" key="1">
    <source>
        <dbReference type="EMBL" id="EPS60117.1"/>
    </source>
</evidence>
<feature type="non-terminal residue" evidence="1">
    <location>
        <position position="1"/>
    </location>
</feature>
<accession>S8DKS3</accession>
<comment type="caution">
    <text evidence="1">The sequence shown here is derived from an EMBL/GenBank/DDBJ whole genome shotgun (WGS) entry which is preliminary data.</text>
</comment>
<keyword evidence="2" id="KW-1185">Reference proteome</keyword>
<proteinExistence type="predicted"/>
<dbReference type="AlphaFoldDB" id="S8DKS3"/>
<sequence length="86" mass="9520">DWRRSIRPQISAFPDRGGSIVAMEVVEDFVYLNCSNSVSTLQIWLRSTQHKVGRLSAGSKITSLLSANDMILCGTEKGLIKGWIPL</sequence>
<reference evidence="1 2" key="1">
    <citation type="journal article" date="2013" name="BMC Genomics">
        <title>The miniature genome of a carnivorous plant Genlisea aurea contains a low number of genes and short non-coding sequences.</title>
        <authorList>
            <person name="Leushkin E.V."/>
            <person name="Sutormin R.A."/>
            <person name="Nabieva E.R."/>
            <person name="Penin A.A."/>
            <person name="Kondrashov A.S."/>
            <person name="Logacheva M.D."/>
        </authorList>
    </citation>
    <scope>NUCLEOTIDE SEQUENCE [LARGE SCALE GENOMIC DNA]</scope>
</reference>
<gene>
    <name evidence="1" type="ORF">M569_14688</name>
</gene>
<evidence type="ECO:0000313" key="2">
    <source>
        <dbReference type="Proteomes" id="UP000015453"/>
    </source>
</evidence>
<dbReference type="OrthoDB" id="674604at2759"/>